<sequence>MKLRRGFSLLELIVVVFLLTLIYALIFSNLQKNRDKPKIITPINFREKVNKLIGEEGEFFCILKCKECYYSKANSSTVERYKGEIDLGELEVYILDFDDNFKKVEYGRVDDERLCIRYNIYSNKSNSKMVIKNKRGYFYIPSYFGDTQKVKDFDEAKDLWLKYSDKVSNMGDFY</sequence>
<dbReference type="AlphaFoldDB" id="A0A1W1EIZ5"/>
<protein>
    <recommendedName>
        <fullName evidence="3">Prepilin-type N-terminal cleavage/methylation domain-containing protein</fullName>
    </recommendedName>
</protein>
<evidence type="ECO:0000313" key="2">
    <source>
        <dbReference type="EMBL" id="SHO80772.1"/>
    </source>
</evidence>
<dbReference type="NCBIfam" id="TIGR02532">
    <property type="entry name" value="IV_pilin_GFxxxE"/>
    <property type="match status" value="1"/>
</dbReference>
<evidence type="ECO:0008006" key="3">
    <source>
        <dbReference type="Google" id="ProtNLM"/>
    </source>
</evidence>
<feature type="transmembrane region" description="Helical" evidence="1">
    <location>
        <begin position="6"/>
        <end position="26"/>
    </location>
</feature>
<evidence type="ECO:0000256" key="1">
    <source>
        <dbReference type="SAM" id="Phobius"/>
    </source>
</evidence>
<keyword evidence="1" id="KW-0812">Transmembrane</keyword>
<proteinExistence type="predicted"/>
<keyword evidence="1" id="KW-0472">Membrane</keyword>
<dbReference type="EMBL" id="FRYL01000021">
    <property type="protein sequence ID" value="SHO80772.1"/>
    <property type="molecule type" value="Genomic_DNA"/>
</dbReference>
<dbReference type="Pfam" id="PF07963">
    <property type="entry name" value="N_methyl"/>
    <property type="match status" value="1"/>
</dbReference>
<reference evidence="2" key="1">
    <citation type="submission" date="2016-10" db="EMBL/GenBank/DDBJ databases">
        <authorList>
            <person name="de Groot N.N."/>
        </authorList>
    </citation>
    <scope>NUCLEOTIDE SEQUENCE</scope>
</reference>
<accession>A0A1W1EIZ5</accession>
<organism evidence="2">
    <name type="scientific">hydrothermal vent metagenome</name>
    <dbReference type="NCBI Taxonomy" id="652676"/>
    <lineage>
        <taxon>unclassified sequences</taxon>
        <taxon>metagenomes</taxon>
        <taxon>ecological metagenomes</taxon>
    </lineage>
</organism>
<name>A0A1W1EIZ5_9ZZZZ</name>
<gene>
    <name evidence="2" type="ORF">MNB_SV-15-421</name>
</gene>
<dbReference type="InterPro" id="IPR012902">
    <property type="entry name" value="N_methyl_site"/>
</dbReference>
<keyword evidence="1" id="KW-1133">Transmembrane helix</keyword>